<sequence>MKDGALGIQIGNNFGANITTTTQESIQFTTDSSTNESSITVTKDSNYSKKYDNVTTYLEDHSLLTTDNPEKGGSKIVTNGDSRGELNKIFLEESHEMNMKRIRQFFREQKYFERNRLNGALNRSKMESQDDKQNSIEINRPQNDRIARISIMQNKKTIKKLSVMHSYCCINIYPDNFFREI</sequence>
<organism evidence="1 2">
    <name type="scientific">Heterorhabditis bacteriophora</name>
    <name type="common">Entomopathogenic nematode worm</name>
    <dbReference type="NCBI Taxonomy" id="37862"/>
    <lineage>
        <taxon>Eukaryota</taxon>
        <taxon>Metazoa</taxon>
        <taxon>Ecdysozoa</taxon>
        <taxon>Nematoda</taxon>
        <taxon>Chromadorea</taxon>
        <taxon>Rhabditida</taxon>
        <taxon>Rhabditina</taxon>
        <taxon>Rhabditomorpha</taxon>
        <taxon>Strongyloidea</taxon>
        <taxon>Heterorhabditidae</taxon>
        <taxon>Heterorhabditis</taxon>
    </lineage>
</organism>
<proteinExistence type="predicted"/>
<protein>
    <submittedName>
        <fullName evidence="2">Uncharacterized protein</fullName>
    </submittedName>
</protein>
<evidence type="ECO:0000313" key="2">
    <source>
        <dbReference type="WBParaSite" id="Hba_09329"/>
    </source>
</evidence>
<keyword evidence="1" id="KW-1185">Reference proteome</keyword>
<accession>A0A1I7WVX4</accession>
<dbReference type="Proteomes" id="UP000095283">
    <property type="component" value="Unplaced"/>
</dbReference>
<dbReference type="AlphaFoldDB" id="A0A1I7WVX4"/>
<reference evidence="2" key="1">
    <citation type="submission" date="2016-11" db="UniProtKB">
        <authorList>
            <consortium name="WormBaseParasite"/>
        </authorList>
    </citation>
    <scope>IDENTIFICATION</scope>
</reference>
<name>A0A1I7WVX4_HETBA</name>
<dbReference type="WBParaSite" id="Hba_09329">
    <property type="protein sequence ID" value="Hba_09329"/>
    <property type="gene ID" value="Hba_09329"/>
</dbReference>
<evidence type="ECO:0000313" key="1">
    <source>
        <dbReference type="Proteomes" id="UP000095283"/>
    </source>
</evidence>